<keyword evidence="4" id="KW-0809">Transit peptide</keyword>
<proteinExistence type="inferred from homology"/>
<evidence type="ECO:0000313" key="8">
    <source>
        <dbReference type="Proteomes" id="UP000662931"/>
    </source>
</evidence>
<evidence type="ECO:0000256" key="4">
    <source>
        <dbReference type="ARBA" id="ARBA00022946"/>
    </source>
</evidence>
<dbReference type="KEGG" id="bnn:FOA43_003255"/>
<dbReference type="OrthoDB" id="3996489at2759"/>
<keyword evidence="8" id="KW-1185">Reference proteome</keyword>
<organism evidence="7 8">
    <name type="scientific">Eeniella nana</name>
    <name type="common">Yeast</name>
    <name type="synonym">Brettanomyces nanus</name>
    <dbReference type="NCBI Taxonomy" id="13502"/>
    <lineage>
        <taxon>Eukaryota</taxon>
        <taxon>Fungi</taxon>
        <taxon>Dikarya</taxon>
        <taxon>Ascomycota</taxon>
        <taxon>Saccharomycotina</taxon>
        <taxon>Pichiomycetes</taxon>
        <taxon>Pichiales</taxon>
        <taxon>Pichiaceae</taxon>
        <taxon>Brettanomyces</taxon>
    </lineage>
</organism>
<reference evidence="7" key="1">
    <citation type="submission" date="2020-10" db="EMBL/GenBank/DDBJ databases">
        <authorList>
            <person name="Roach M.J.R."/>
        </authorList>
    </citation>
    <scope>NUCLEOTIDE SEQUENCE</scope>
    <source>
        <strain evidence="7">CBS 1945</strain>
    </source>
</reference>
<dbReference type="AlphaFoldDB" id="A0A875S846"/>
<evidence type="ECO:0000256" key="6">
    <source>
        <dbReference type="SAM" id="MobiDB-lite"/>
    </source>
</evidence>
<sequence length="339" mass="39087">MFGAPLARLVKEGCAYMTQSTIHLSPSFCGANKLRGACFYSKSLRGHKGKKRNMHGKKREELFRNGTTRDKEAAQVIIGKARRMNGQGLVKVIKDGEDKGVVSVFECCKELDLDKEGMMIVSKLRKQLGGSQEELVPVIRIVGQQQARKAYSDYLSEQVTRRLKVSNPGLIRKQERGKNNNEENGIAGESGDYKVVRVSWQITSNDLQGQKRHEIESQIKKGENVRIVFDDKNNFDRTHGRRRGNEEELNEMETTKRGKVVKFVEKLIEEELETSYEEEGTVQDKLIFKVKPLQMHSLSKEEKKRMKDTKKTERQEKLRIKTERKREREMEQLKILSVD</sequence>
<evidence type="ECO:0000256" key="3">
    <source>
        <dbReference type="ARBA" id="ARBA00013994"/>
    </source>
</evidence>
<evidence type="ECO:0000256" key="5">
    <source>
        <dbReference type="ARBA" id="ARBA00023128"/>
    </source>
</evidence>
<dbReference type="EMBL" id="CP064815">
    <property type="protein sequence ID" value="QPG75869.1"/>
    <property type="molecule type" value="Genomic_DNA"/>
</dbReference>
<keyword evidence="5" id="KW-0496">Mitochondrion</keyword>
<name>A0A875S846_EENNA</name>
<gene>
    <name evidence="7" type="ORF">FOA43_003255</name>
</gene>
<dbReference type="InterPro" id="IPR029427">
    <property type="entry name" value="AIM23"/>
</dbReference>
<feature type="region of interest" description="Disordered" evidence="6">
    <location>
        <begin position="297"/>
        <end position="339"/>
    </location>
</feature>
<comment type="similarity">
    <text evidence="2">Belongs to the AIM23 family.</text>
</comment>
<dbReference type="Proteomes" id="UP000662931">
    <property type="component" value="Chromosome 4"/>
</dbReference>
<dbReference type="Pfam" id="PF14877">
    <property type="entry name" value="mIF3"/>
    <property type="match status" value="1"/>
</dbReference>
<protein>
    <recommendedName>
        <fullName evidence="3">Altered inheritance of mitochondria protein 23, mitochondrial</fullName>
    </recommendedName>
</protein>
<evidence type="ECO:0000256" key="2">
    <source>
        <dbReference type="ARBA" id="ARBA00008476"/>
    </source>
</evidence>
<evidence type="ECO:0000256" key="1">
    <source>
        <dbReference type="ARBA" id="ARBA00004173"/>
    </source>
</evidence>
<dbReference type="GO" id="GO:0005739">
    <property type="term" value="C:mitochondrion"/>
    <property type="evidence" value="ECO:0007669"/>
    <property type="project" value="UniProtKB-SubCell"/>
</dbReference>
<evidence type="ECO:0000313" key="7">
    <source>
        <dbReference type="EMBL" id="QPG75869.1"/>
    </source>
</evidence>
<comment type="subcellular location">
    <subcellularLocation>
        <location evidence="1">Mitochondrion</location>
    </subcellularLocation>
</comment>
<dbReference type="RefSeq" id="XP_038779434.1">
    <property type="nucleotide sequence ID" value="XM_038923506.1"/>
</dbReference>
<accession>A0A875S846</accession>
<dbReference type="GeneID" id="62196655"/>
<feature type="compositionally biased region" description="Basic and acidic residues" evidence="6">
    <location>
        <begin position="298"/>
        <end position="332"/>
    </location>
</feature>